<accession>A0A8C5RD38</accession>
<keyword evidence="6" id="KW-0677">Repeat</keyword>
<evidence type="ECO:0000256" key="4">
    <source>
        <dbReference type="ARBA" id="ARBA00022499"/>
    </source>
</evidence>
<dbReference type="PROSITE" id="PS00028">
    <property type="entry name" value="ZINC_FINGER_C2H2_1"/>
    <property type="match status" value="7"/>
</dbReference>
<evidence type="ECO:0000256" key="3">
    <source>
        <dbReference type="ARBA" id="ARBA00006991"/>
    </source>
</evidence>
<feature type="domain" description="C2H2-type" evidence="15">
    <location>
        <begin position="325"/>
        <end position="352"/>
    </location>
</feature>
<evidence type="ECO:0000256" key="6">
    <source>
        <dbReference type="ARBA" id="ARBA00022737"/>
    </source>
</evidence>
<keyword evidence="8" id="KW-0862">Zinc</keyword>
<sequence>MQQVAVGRQIITKMKEEVFEVIIGHMSETEEVMERFPGHMSETEERLNGQAECEFEDVAVYFSQEEWDCLKEEEKELYRDVMMENYQTLCSLGRINGIPALISAMEKGEELCVRGRRGYEDMEDHGNTGPDSLQRNYPRGRQMVRKLLINTKEESIEIKDFIEQTPSMETSVSIQDRKGAKGKTHSCATCGKNFPFKAHLERHQRSHTGETPFSCPECWKCFSLKKNLVSHMRTHTGEKPFTCSLCGKTFSQKKNLVSHEKTHTGEKPFSCPECSKCFSERKNLVRHERTHTGEKPFSCSLCGKLFTNKASLLIHERAHTGGKPFSCSVCGKCFTQKSYLLSHESTHTGERPFSCSVCGKCFSYTSALVIHQGTHAVEEP</sequence>
<feature type="domain" description="C2H2-type" evidence="15">
    <location>
        <begin position="213"/>
        <end position="240"/>
    </location>
</feature>
<keyword evidence="5" id="KW-0479">Metal-binding</keyword>
<name>A0A8C5RD38_9ANUR</name>
<proteinExistence type="inferred from homology"/>
<evidence type="ECO:0000256" key="8">
    <source>
        <dbReference type="ARBA" id="ARBA00022833"/>
    </source>
</evidence>
<dbReference type="GO" id="GO:0008270">
    <property type="term" value="F:zinc ion binding"/>
    <property type="evidence" value="ECO:0007669"/>
    <property type="project" value="UniProtKB-KW"/>
</dbReference>
<evidence type="ECO:0000256" key="9">
    <source>
        <dbReference type="ARBA" id="ARBA00022843"/>
    </source>
</evidence>
<dbReference type="InterPro" id="IPR050331">
    <property type="entry name" value="Zinc_finger"/>
</dbReference>
<evidence type="ECO:0000256" key="14">
    <source>
        <dbReference type="PROSITE-ProRule" id="PRU00042"/>
    </source>
</evidence>
<evidence type="ECO:0000256" key="11">
    <source>
        <dbReference type="ARBA" id="ARBA00023125"/>
    </source>
</evidence>
<reference evidence="17" key="1">
    <citation type="submission" date="2025-08" db="UniProtKB">
        <authorList>
            <consortium name="Ensembl"/>
        </authorList>
    </citation>
    <scope>IDENTIFICATION</scope>
</reference>
<keyword evidence="4" id="KW-1017">Isopeptide bond</keyword>
<dbReference type="PROSITE" id="PS50805">
    <property type="entry name" value="KRAB"/>
    <property type="match status" value="1"/>
</dbReference>
<dbReference type="SUPFAM" id="SSF57667">
    <property type="entry name" value="beta-beta-alpha zinc fingers"/>
    <property type="match status" value="4"/>
</dbReference>
<dbReference type="FunFam" id="3.30.160.60:FF:000045">
    <property type="entry name" value="ZFP69 zinc finger protein B"/>
    <property type="match status" value="1"/>
</dbReference>
<feature type="domain" description="C2H2-type" evidence="15">
    <location>
        <begin position="241"/>
        <end position="268"/>
    </location>
</feature>
<dbReference type="SMART" id="SM00355">
    <property type="entry name" value="ZnF_C2H2"/>
    <property type="match status" value="7"/>
</dbReference>
<evidence type="ECO:0000256" key="2">
    <source>
        <dbReference type="ARBA" id="ARBA00004123"/>
    </source>
</evidence>
<evidence type="ECO:0000256" key="7">
    <source>
        <dbReference type="ARBA" id="ARBA00022771"/>
    </source>
</evidence>
<comment type="similarity">
    <text evidence="3">Belongs to the krueppel C2H2-type zinc-finger protein family.</text>
</comment>
<dbReference type="FunFam" id="3.30.160.60:FF:000247">
    <property type="entry name" value="Zinc finger protein 236"/>
    <property type="match status" value="1"/>
</dbReference>
<dbReference type="SUPFAM" id="SSF109640">
    <property type="entry name" value="KRAB domain (Kruppel-associated box)"/>
    <property type="match status" value="1"/>
</dbReference>
<feature type="domain" description="KRAB" evidence="16">
    <location>
        <begin position="53"/>
        <end position="124"/>
    </location>
</feature>
<keyword evidence="13" id="KW-0539">Nucleus</keyword>
<evidence type="ECO:0000256" key="5">
    <source>
        <dbReference type="ARBA" id="ARBA00022723"/>
    </source>
</evidence>
<keyword evidence="12" id="KW-0804">Transcription</keyword>
<dbReference type="GO" id="GO:0003677">
    <property type="term" value="F:DNA binding"/>
    <property type="evidence" value="ECO:0007669"/>
    <property type="project" value="UniProtKB-KW"/>
</dbReference>
<dbReference type="FunFam" id="3.30.160.60:FF:002716">
    <property type="entry name" value="Zinc finger protein 212"/>
    <property type="match status" value="1"/>
</dbReference>
<dbReference type="SMART" id="SM00349">
    <property type="entry name" value="KRAB"/>
    <property type="match status" value="1"/>
</dbReference>
<comment type="subcellular location">
    <subcellularLocation>
        <location evidence="2">Nucleus</location>
    </subcellularLocation>
</comment>
<evidence type="ECO:0000259" key="15">
    <source>
        <dbReference type="PROSITE" id="PS50157"/>
    </source>
</evidence>
<dbReference type="Ensembl" id="ENSLLET00000050998.1">
    <property type="protein sequence ID" value="ENSLLEP00000049084.1"/>
    <property type="gene ID" value="ENSLLEG00000030904.1"/>
</dbReference>
<keyword evidence="11" id="KW-0238">DNA-binding</keyword>
<dbReference type="GeneTree" id="ENSGT00940000154715"/>
<dbReference type="GO" id="GO:0006355">
    <property type="term" value="P:regulation of DNA-templated transcription"/>
    <property type="evidence" value="ECO:0007669"/>
    <property type="project" value="InterPro"/>
</dbReference>
<keyword evidence="18" id="KW-1185">Reference proteome</keyword>
<feature type="domain" description="C2H2-type" evidence="15">
    <location>
        <begin position="353"/>
        <end position="380"/>
    </location>
</feature>
<feature type="domain" description="C2H2-type" evidence="15">
    <location>
        <begin position="185"/>
        <end position="212"/>
    </location>
</feature>
<dbReference type="PROSITE" id="PS50157">
    <property type="entry name" value="ZINC_FINGER_C2H2_2"/>
    <property type="match status" value="7"/>
</dbReference>
<dbReference type="Pfam" id="PF01352">
    <property type="entry name" value="KRAB"/>
    <property type="match status" value="1"/>
</dbReference>
<dbReference type="CDD" id="cd07765">
    <property type="entry name" value="KRAB_A-box"/>
    <property type="match status" value="1"/>
</dbReference>
<evidence type="ECO:0000256" key="1">
    <source>
        <dbReference type="ARBA" id="ARBA00003767"/>
    </source>
</evidence>
<dbReference type="Pfam" id="PF00096">
    <property type="entry name" value="zf-C2H2"/>
    <property type="match status" value="7"/>
</dbReference>
<dbReference type="PANTHER" id="PTHR16515:SF49">
    <property type="entry name" value="GASTRULA ZINC FINGER PROTEIN XLCGF49.1-LIKE-RELATED"/>
    <property type="match status" value="1"/>
</dbReference>
<dbReference type="InterPro" id="IPR036051">
    <property type="entry name" value="KRAB_dom_sf"/>
</dbReference>
<organism evidence="17 18">
    <name type="scientific">Leptobrachium leishanense</name>
    <name type="common">Leishan spiny toad</name>
    <dbReference type="NCBI Taxonomy" id="445787"/>
    <lineage>
        <taxon>Eukaryota</taxon>
        <taxon>Metazoa</taxon>
        <taxon>Chordata</taxon>
        <taxon>Craniata</taxon>
        <taxon>Vertebrata</taxon>
        <taxon>Euteleostomi</taxon>
        <taxon>Amphibia</taxon>
        <taxon>Batrachia</taxon>
        <taxon>Anura</taxon>
        <taxon>Pelobatoidea</taxon>
        <taxon>Megophryidae</taxon>
        <taxon>Leptobrachium</taxon>
    </lineage>
</organism>
<dbReference type="InterPro" id="IPR013087">
    <property type="entry name" value="Znf_C2H2_type"/>
</dbReference>
<evidence type="ECO:0000313" key="17">
    <source>
        <dbReference type="Ensembl" id="ENSLLEP00000049084.1"/>
    </source>
</evidence>
<keyword evidence="10" id="KW-0805">Transcription regulation</keyword>
<dbReference type="Gene3D" id="3.30.160.60">
    <property type="entry name" value="Classic Zinc Finger"/>
    <property type="match status" value="7"/>
</dbReference>
<protein>
    <submittedName>
        <fullName evidence="17">Uncharacterized protein</fullName>
    </submittedName>
</protein>
<evidence type="ECO:0000256" key="13">
    <source>
        <dbReference type="ARBA" id="ARBA00023242"/>
    </source>
</evidence>
<keyword evidence="7 14" id="KW-0863">Zinc-finger</keyword>
<feature type="domain" description="C2H2-type" evidence="15">
    <location>
        <begin position="269"/>
        <end position="296"/>
    </location>
</feature>
<evidence type="ECO:0000259" key="16">
    <source>
        <dbReference type="PROSITE" id="PS50805"/>
    </source>
</evidence>
<dbReference type="InterPro" id="IPR001909">
    <property type="entry name" value="KRAB"/>
</dbReference>
<dbReference type="OrthoDB" id="9044188at2759"/>
<dbReference type="Gene3D" id="6.10.140.140">
    <property type="match status" value="1"/>
</dbReference>
<reference evidence="17" key="2">
    <citation type="submission" date="2025-09" db="UniProtKB">
        <authorList>
            <consortium name="Ensembl"/>
        </authorList>
    </citation>
    <scope>IDENTIFICATION</scope>
</reference>
<dbReference type="FunFam" id="3.30.160.60:FF:002343">
    <property type="entry name" value="Zinc finger protein 33A"/>
    <property type="match status" value="2"/>
</dbReference>
<comment type="function">
    <text evidence="1">May be involved in transcriptional regulation.</text>
</comment>
<feature type="domain" description="C2H2-type" evidence="15">
    <location>
        <begin position="297"/>
        <end position="324"/>
    </location>
</feature>
<evidence type="ECO:0000313" key="18">
    <source>
        <dbReference type="Proteomes" id="UP000694569"/>
    </source>
</evidence>
<dbReference type="FunFam" id="3.30.160.60:FF:000358">
    <property type="entry name" value="zinc finger protein 24"/>
    <property type="match status" value="2"/>
</dbReference>
<dbReference type="InterPro" id="IPR036236">
    <property type="entry name" value="Znf_C2H2_sf"/>
</dbReference>
<evidence type="ECO:0000256" key="10">
    <source>
        <dbReference type="ARBA" id="ARBA00023015"/>
    </source>
</evidence>
<dbReference type="Proteomes" id="UP000694569">
    <property type="component" value="Unplaced"/>
</dbReference>
<dbReference type="PANTHER" id="PTHR16515">
    <property type="entry name" value="PR DOMAIN ZINC FINGER PROTEIN"/>
    <property type="match status" value="1"/>
</dbReference>
<keyword evidence="9" id="KW-0832">Ubl conjugation</keyword>
<dbReference type="AlphaFoldDB" id="A0A8C5RD38"/>
<dbReference type="GO" id="GO:0005634">
    <property type="term" value="C:nucleus"/>
    <property type="evidence" value="ECO:0007669"/>
    <property type="project" value="UniProtKB-SubCell"/>
</dbReference>
<evidence type="ECO:0000256" key="12">
    <source>
        <dbReference type="ARBA" id="ARBA00023163"/>
    </source>
</evidence>